<dbReference type="GeneID" id="54588928"/>
<dbReference type="InterPro" id="IPR000873">
    <property type="entry name" value="AMP-dep_synth/lig_dom"/>
</dbReference>
<dbReference type="OrthoDB" id="329835at2759"/>
<dbReference type="Pfam" id="PF07993">
    <property type="entry name" value="NAD_binding_4"/>
    <property type="match status" value="1"/>
</dbReference>
<dbReference type="Gene3D" id="3.30.300.30">
    <property type="match status" value="1"/>
</dbReference>
<dbReference type="InterPro" id="IPR013120">
    <property type="entry name" value="FAR_NAD-bd"/>
</dbReference>
<dbReference type="RefSeq" id="XP_033682993.1">
    <property type="nucleotide sequence ID" value="XM_033835598.1"/>
</dbReference>
<dbReference type="Gene3D" id="3.30.559.30">
    <property type="entry name" value="Nonribosomal peptide synthetase, condensation domain"/>
    <property type="match status" value="1"/>
</dbReference>
<keyword evidence="2" id="KW-0597">Phosphoprotein</keyword>
<dbReference type="SUPFAM" id="SSF56801">
    <property type="entry name" value="Acetyl-CoA synthetase-like"/>
    <property type="match status" value="1"/>
</dbReference>
<dbReference type="InterPro" id="IPR020845">
    <property type="entry name" value="AMP-binding_CS"/>
</dbReference>
<evidence type="ECO:0000313" key="6">
    <source>
        <dbReference type="Proteomes" id="UP000800094"/>
    </source>
</evidence>
<keyword evidence="6" id="KW-1185">Reference proteome</keyword>
<dbReference type="CDD" id="cd05930">
    <property type="entry name" value="A_NRPS"/>
    <property type="match status" value="1"/>
</dbReference>
<dbReference type="NCBIfam" id="TIGR01733">
    <property type="entry name" value="AA-adenyl-dom"/>
    <property type="match status" value="1"/>
</dbReference>
<accession>A0A6A6ICM6</accession>
<protein>
    <submittedName>
        <fullName evidence="5">Acetyl-CoA synthetase-like protein</fullName>
    </submittedName>
</protein>
<evidence type="ECO:0000256" key="1">
    <source>
        <dbReference type="ARBA" id="ARBA00022450"/>
    </source>
</evidence>
<feature type="domain" description="Carrier" evidence="4">
    <location>
        <begin position="974"/>
        <end position="1056"/>
    </location>
</feature>
<dbReference type="Gene3D" id="3.40.50.720">
    <property type="entry name" value="NAD(P)-binding Rossmann-like Domain"/>
    <property type="match status" value="1"/>
</dbReference>
<dbReference type="PROSITE" id="PS00455">
    <property type="entry name" value="AMP_BINDING"/>
    <property type="match status" value="1"/>
</dbReference>
<dbReference type="InterPro" id="IPR010071">
    <property type="entry name" value="AA_adenyl_dom"/>
</dbReference>
<dbReference type="Pfam" id="PF00550">
    <property type="entry name" value="PP-binding"/>
    <property type="match status" value="1"/>
</dbReference>
<dbReference type="EMBL" id="ML987196">
    <property type="protein sequence ID" value="KAF2247989.1"/>
    <property type="molecule type" value="Genomic_DNA"/>
</dbReference>
<name>A0A6A6ICM6_9PLEO</name>
<dbReference type="SUPFAM" id="SSF47336">
    <property type="entry name" value="ACP-like"/>
    <property type="match status" value="1"/>
</dbReference>
<dbReference type="SUPFAM" id="SSF51735">
    <property type="entry name" value="NAD(P)-binding Rossmann-fold domains"/>
    <property type="match status" value="1"/>
</dbReference>
<proteinExistence type="predicted"/>
<gene>
    <name evidence="5" type="ORF">BU26DRAFT_605537</name>
</gene>
<dbReference type="InterPro" id="IPR045851">
    <property type="entry name" value="AMP-bd_C_sf"/>
</dbReference>
<feature type="compositionally biased region" description="Polar residues" evidence="3">
    <location>
        <begin position="125"/>
        <end position="137"/>
    </location>
</feature>
<keyword evidence="1" id="KW-0596">Phosphopantetheine</keyword>
<dbReference type="InterPro" id="IPR009081">
    <property type="entry name" value="PP-bd_ACP"/>
</dbReference>
<dbReference type="SUPFAM" id="SSF52777">
    <property type="entry name" value="CoA-dependent acyltransferases"/>
    <property type="match status" value="1"/>
</dbReference>
<dbReference type="InterPro" id="IPR042099">
    <property type="entry name" value="ANL_N_sf"/>
</dbReference>
<dbReference type="PANTHER" id="PTHR44845">
    <property type="entry name" value="CARRIER DOMAIN-CONTAINING PROTEIN"/>
    <property type="match status" value="1"/>
</dbReference>
<feature type="compositionally biased region" description="Basic and acidic residues" evidence="3">
    <location>
        <begin position="80"/>
        <end position="90"/>
    </location>
</feature>
<organism evidence="5 6">
    <name type="scientific">Trematosphaeria pertusa</name>
    <dbReference type="NCBI Taxonomy" id="390896"/>
    <lineage>
        <taxon>Eukaryota</taxon>
        <taxon>Fungi</taxon>
        <taxon>Dikarya</taxon>
        <taxon>Ascomycota</taxon>
        <taxon>Pezizomycotina</taxon>
        <taxon>Dothideomycetes</taxon>
        <taxon>Pleosporomycetidae</taxon>
        <taxon>Pleosporales</taxon>
        <taxon>Massarineae</taxon>
        <taxon>Trematosphaeriaceae</taxon>
        <taxon>Trematosphaeria</taxon>
    </lineage>
</organism>
<evidence type="ECO:0000259" key="4">
    <source>
        <dbReference type="PROSITE" id="PS50075"/>
    </source>
</evidence>
<dbReference type="Gene3D" id="1.10.1200.10">
    <property type="entry name" value="ACP-like"/>
    <property type="match status" value="1"/>
</dbReference>
<dbReference type="InterPro" id="IPR036736">
    <property type="entry name" value="ACP-like_sf"/>
</dbReference>
<evidence type="ECO:0000256" key="3">
    <source>
        <dbReference type="SAM" id="MobiDB-lite"/>
    </source>
</evidence>
<reference evidence="5" key="1">
    <citation type="journal article" date="2020" name="Stud. Mycol.">
        <title>101 Dothideomycetes genomes: a test case for predicting lifestyles and emergence of pathogens.</title>
        <authorList>
            <person name="Haridas S."/>
            <person name="Albert R."/>
            <person name="Binder M."/>
            <person name="Bloem J."/>
            <person name="Labutti K."/>
            <person name="Salamov A."/>
            <person name="Andreopoulos B."/>
            <person name="Baker S."/>
            <person name="Barry K."/>
            <person name="Bills G."/>
            <person name="Bluhm B."/>
            <person name="Cannon C."/>
            <person name="Castanera R."/>
            <person name="Culley D."/>
            <person name="Daum C."/>
            <person name="Ezra D."/>
            <person name="Gonzalez J."/>
            <person name="Henrissat B."/>
            <person name="Kuo A."/>
            <person name="Liang C."/>
            <person name="Lipzen A."/>
            <person name="Lutzoni F."/>
            <person name="Magnuson J."/>
            <person name="Mondo S."/>
            <person name="Nolan M."/>
            <person name="Ohm R."/>
            <person name="Pangilinan J."/>
            <person name="Park H.-J."/>
            <person name="Ramirez L."/>
            <person name="Alfaro M."/>
            <person name="Sun H."/>
            <person name="Tritt A."/>
            <person name="Yoshinaga Y."/>
            <person name="Zwiers L.-H."/>
            <person name="Turgeon B."/>
            <person name="Goodwin S."/>
            <person name="Spatafora J."/>
            <person name="Crous P."/>
            <person name="Grigoriev I."/>
        </authorList>
    </citation>
    <scope>NUCLEOTIDE SEQUENCE</scope>
    <source>
        <strain evidence="5">CBS 122368</strain>
    </source>
</reference>
<dbReference type="InterPro" id="IPR036291">
    <property type="entry name" value="NAD(P)-bd_dom_sf"/>
</dbReference>
<dbReference type="Gene3D" id="3.40.50.12780">
    <property type="entry name" value="N-terminal domain of ligase-like"/>
    <property type="match status" value="1"/>
</dbReference>
<evidence type="ECO:0000313" key="5">
    <source>
        <dbReference type="EMBL" id="KAF2247989.1"/>
    </source>
</evidence>
<feature type="region of interest" description="Disordered" evidence="3">
    <location>
        <begin position="73"/>
        <end position="199"/>
    </location>
</feature>
<dbReference type="PANTHER" id="PTHR44845:SF6">
    <property type="entry name" value="BETA-ALANINE-ACTIVATING ENZYME"/>
    <property type="match status" value="1"/>
</dbReference>
<dbReference type="PROSITE" id="PS50075">
    <property type="entry name" value="CARRIER"/>
    <property type="match status" value="1"/>
</dbReference>
<feature type="region of interest" description="Disordered" evidence="3">
    <location>
        <begin position="1417"/>
        <end position="1439"/>
    </location>
</feature>
<dbReference type="Proteomes" id="UP000800094">
    <property type="component" value="Unassembled WGS sequence"/>
</dbReference>
<evidence type="ECO:0000256" key="2">
    <source>
        <dbReference type="ARBA" id="ARBA00022553"/>
    </source>
</evidence>
<dbReference type="Pfam" id="PF00501">
    <property type="entry name" value="AMP-binding"/>
    <property type="match status" value="1"/>
</dbReference>
<sequence>MSAFRYLMNDCAGDIGNRNGAEYANDKKHTIAVNCADERDHINTEDHSNGDNCCIDGESPIYAEHCPSGENHINGGNRVSGEKIPNRDSNLDGEEIPGRNNHTHRKELPNGEALFNGQKHIDGDGNQTNSKAFPNSKNHTDGKSHTSTLPPSPSPTVKAAASPKQGDNNLFWARELSNLPRPPPRSIIAKTTAPRGRPSNARHVISTVLDRELTRGVHSTSAHLGVTPAALAFTGLGIMLERTLEADDDFFVALVVQPDPSRTGTPFLPVRLRPSAQERVVDVVRRVHAKLELVMQHADGVVLPLLDQSTGPGHSWRECMPAAFSYEVLPGRMMPGRPRRSIAGATSLLAADDEVAAAVDLRLHIAESQDNGCAYLTLTVPEALYTHYDAESLAGRYSQVVRAIQGDVSLKVQDCPLFDFAEGRRAIHWGRGPRVKFDEWPATLLHKIDEVAGSMSGNIAVKDSQGNQLTYAELLQHIGTIAAALLQCNLSNGDRVAVYCEPSIDSLCSLLAITRIGCIYVPLDLRNPVERLASIVEDCDPSVILFHGLTVQSVAGVTQPGIQLLNIATLPQGNLDSAPPPTTSTSRDPAFVLYTSGSTGRPKGVLLSHGNFLGQIAAVHREFGLERERVLQQSSLGFDTSLHQIFVALTTGGTVIIARRDIRGDPVKLSELMVAERVTFTVGVPSEYSVLLRYGNAQLRECRDWRYAVSGGERMTVALKQEFRALGDFGPILLSCYGPTEVALASSFGVLSYSNPELGADDENSPVGFTLPNYSVYVLDEEMRPVTTGFPGEVYIGGIGVACGYLHNEKLSKERFVPDPFADEQDAERGWTLMYRTGDKGRLLPDGALSFLGRIDGDSQIKLRGIRIELEEVANVIVAASEGILHQAAVVVKGSSEHQYLVSFVTFSPDRLPDDTPTYLQGLLNSLPLPIYMRPVALLQLDKMPMNVNGKLDRRALSSQPIAEFQQDKAVDDENAGPTERRLERIWQEVIGSGSHSQDAFRIALDSDFFQVGGNSLTLVELQKRISDAFGKTIRYPDLFFVSVLRDMAARIDGKDSATPSPAIDWTHEIEACLSRVKRKQVLLTGATGFLGSHLLRRLIESPHVSKIHAVAVRHHHLVNQQNGSTPQLAGVLSPKLQIWSGDLKLPALGMSADTMAHLANTVDVVIHNGADVSFLKSYQSLQGPNVGATIELCHLALKRHIPFHFVSSAGVLRLAHDLEAVGEISMAAYPPPRDGSEGYLASKWASEQILERAAKQMGLCVHIHRPTSVVGEGVPETDVMANLLRFSRTMKAVPVFPGAHGVFDMVRVEDVVDGILQEALGTTVQPKCNGADRSECEGLLGDVGPVCWTHHAGANHIPVDGLADYLQNQQQDAFREVSLKDWVAEAVALGLNEKVASVLNTPEAARGHGVTIPRLLRSKRQGPSEKGDETGPDCKNSP</sequence>